<sequence length="142" mass="16499">MFWKTGVVKRQNIYPTYDLKKKHTQTQSTYKTIWSKARAACQKLGGDLAVPTNNKENVAIWNIAKQKSLSHPWIGLVRHKDTKFYTVQGIKVSYTNWSPGEPNNHKTENCVHLLINTNGHWNDHGCPWNYNFICQQSSIKRK</sequence>
<protein>
    <submittedName>
        <fullName evidence="1">Uncharacterized protein</fullName>
    </submittedName>
</protein>
<proteinExistence type="predicted"/>
<dbReference type="InterPro" id="IPR018378">
    <property type="entry name" value="C-type_lectin_CS"/>
</dbReference>
<dbReference type="InterPro" id="IPR050111">
    <property type="entry name" value="C-type_lectin/snaclec_domain"/>
</dbReference>
<dbReference type="InterPro" id="IPR001304">
    <property type="entry name" value="C-type_lectin-like"/>
</dbReference>
<keyword evidence="2" id="KW-1185">Reference proteome</keyword>
<organism evidence="1 2">
    <name type="scientific">Paramuricea clavata</name>
    <name type="common">Red gorgonian</name>
    <name type="synonym">Violescent sea-whip</name>
    <dbReference type="NCBI Taxonomy" id="317549"/>
    <lineage>
        <taxon>Eukaryota</taxon>
        <taxon>Metazoa</taxon>
        <taxon>Cnidaria</taxon>
        <taxon>Anthozoa</taxon>
        <taxon>Octocorallia</taxon>
        <taxon>Malacalcyonacea</taxon>
        <taxon>Plexauridae</taxon>
        <taxon>Paramuricea</taxon>
    </lineage>
</organism>
<dbReference type="AlphaFoldDB" id="A0A7D9HVI9"/>
<gene>
    <name evidence="1" type="ORF">PACLA_8A056764</name>
</gene>
<dbReference type="PANTHER" id="PTHR22803">
    <property type="entry name" value="MANNOSE, PHOSPHOLIPASE, LECTIN RECEPTOR RELATED"/>
    <property type="match status" value="1"/>
</dbReference>
<dbReference type="InterPro" id="IPR016186">
    <property type="entry name" value="C-type_lectin-like/link_sf"/>
</dbReference>
<dbReference type="SMART" id="SM00034">
    <property type="entry name" value="CLECT"/>
    <property type="match status" value="1"/>
</dbReference>
<dbReference type="PROSITE" id="PS50041">
    <property type="entry name" value="C_TYPE_LECTIN_2"/>
    <property type="match status" value="1"/>
</dbReference>
<accession>A0A7D9HVI9</accession>
<dbReference type="OrthoDB" id="5971167at2759"/>
<comment type="caution">
    <text evidence="1">The sequence shown here is derived from an EMBL/GenBank/DDBJ whole genome shotgun (WGS) entry which is preliminary data.</text>
</comment>
<dbReference type="Proteomes" id="UP001152795">
    <property type="component" value="Unassembled WGS sequence"/>
</dbReference>
<dbReference type="CDD" id="cd00037">
    <property type="entry name" value="CLECT"/>
    <property type="match status" value="1"/>
</dbReference>
<dbReference type="InterPro" id="IPR016187">
    <property type="entry name" value="CTDL_fold"/>
</dbReference>
<dbReference type="PROSITE" id="PS00615">
    <property type="entry name" value="C_TYPE_LECTIN_1"/>
    <property type="match status" value="1"/>
</dbReference>
<reference evidence="1" key="1">
    <citation type="submission" date="2020-04" db="EMBL/GenBank/DDBJ databases">
        <authorList>
            <person name="Alioto T."/>
            <person name="Alioto T."/>
            <person name="Gomez Garrido J."/>
        </authorList>
    </citation>
    <scope>NUCLEOTIDE SEQUENCE</scope>
    <source>
        <strain evidence="1">A484AB</strain>
    </source>
</reference>
<dbReference type="Gene3D" id="3.10.100.10">
    <property type="entry name" value="Mannose-Binding Protein A, subunit A"/>
    <property type="match status" value="1"/>
</dbReference>
<evidence type="ECO:0000313" key="2">
    <source>
        <dbReference type="Proteomes" id="UP001152795"/>
    </source>
</evidence>
<dbReference type="Pfam" id="PF00059">
    <property type="entry name" value="Lectin_C"/>
    <property type="match status" value="1"/>
</dbReference>
<name>A0A7D9HVI9_PARCT</name>
<evidence type="ECO:0000313" key="1">
    <source>
        <dbReference type="EMBL" id="CAB3994334.1"/>
    </source>
</evidence>
<dbReference type="SUPFAM" id="SSF56436">
    <property type="entry name" value="C-type lectin-like"/>
    <property type="match status" value="1"/>
</dbReference>
<dbReference type="EMBL" id="CACRXK020002440">
    <property type="protein sequence ID" value="CAB3994334.1"/>
    <property type="molecule type" value="Genomic_DNA"/>
</dbReference>